<keyword evidence="2" id="KW-1185">Reference proteome</keyword>
<sequence length="190" mass="21245">MARNTAGRVGDTHLSGPENVKIKKDKKTLAWQPRKKGSQPVQIRMEKDFLDEISGLSDGCKTFMITEKGLLLHLQTRSTTEFESGSFKLASSMMKGDPIGLNAEYVNVSLRISLSRLVLPMKLWRTCLMVTKKLPQSIPEKQIVNVWQIWLLTAWSNTKKHRVSQADIAVGHFLSEGPIKYGVSHKGGSP</sequence>
<reference evidence="1 2" key="1">
    <citation type="submission" date="2016-02" db="EMBL/GenBank/DDBJ databases">
        <title>Complete genome sequence of Halocynthiibacter arcticus PAMC 20958t from arctic marine sediment.</title>
        <authorList>
            <person name="Lee Y.M."/>
            <person name="Baek K."/>
            <person name="Lee H.K."/>
            <person name="Shin S.C."/>
        </authorList>
    </citation>
    <scope>NUCLEOTIDE SEQUENCE [LARGE SCALE GENOMIC DNA]</scope>
    <source>
        <strain evidence="1">PAMC 20958</strain>
    </source>
</reference>
<dbReference type="KEGG" id="hat:RC74_10485"/>
<evidence type="ECO:0000313" key="1">
    <source>
        <dbReference type="EMBL" id="AML51633.1"/>
    </source>
</evidence>
<name>A0A126V000_9RHOB</name>
<dbReference type="Proteomes" id="UP000070371">
    <property type="component" value="Chromosome"/>
</dbReference>
<evidence type="ECO:0000313" key="2">
    <source>
        <dbReference type="Proteomes" id="UP000070371"/>
    </source>
</evidence>
<dbReference type="STRING" id="1579316.RC74_10485"/>
<dbReference type="AlphaFoldDB" id="A0A126V000"/>
<dbReference type="EMBL" id="CP014327">
    <property type="protein sequence ID" value="AML51633.1"/>
    <property type="molecule type" value="Genomic_DNA"/>
</dbReference>
<organism evidence="1 2">
    <name type="scientific">Falsihalocynthiibacter arcticus</name>
    <dbReference type="NCBI Taxonomy" id="1579316"/>
    <lineage>
        <taxon>Bacteria</taxon>
        <taxon>Pseudomonadati</taxon>
        <taxon>Pseudomonadota</taxon>
        <taxon>Alphaproteobacteria</taxon>
        <taxon>Rhodobacterales</taxon>
        <taxon>Roseobacteraceae</taxon>
        <taxon>Falsihalocynthiibacter</taxon>
    </lineage>
</organism>
<proteinExistence type="predicted"/>
<dbReference type="RefSeq" id="WP_062628203.1">
    <property type="nucleotide sequence ID" value="NZ_CP014327.1"/>
</dbReference>
<gene>
    <name evidence="1" type="ORF">RC74_10485</name>
</gene>
<dbReference type="OrthoDB" id="7510934at2"/>
<protein>
    <submittedName>
        <fullName evidence="1">Uncharacterized protein</fullName>
    </submittedName>
</protein>
<accession>A0A126V000</accession>